<evidence type="ECO:0000256" key="2">
    <source>
        <dbReference type="ARBA" id="ARBA00006772"/>
    </source>
</evidence>
<reference evidence="7 8" key="1">
    <citation type="submission" date="2021-06" db="EMBL/GenBank/DDBJ databases">
        <title>Caerostris darwini draft genome.</title>
        <authorList>
            <person name="Kono N."/>
            <person name="Arakawa K."/>
        </authorList>
    </citation>
    <scope>NUCLEOTIDE SEQUENCE [LARGE SCALE GENOMIC DNA]</scope>
</reference>
<dbReference type="Proteomes" id="UP001054837">
    <property type="component" value="Unassembled WGS sequence"/>
</dbReference>
<feature type="transmembrane region" description="Helical" evidence="6">
    <location>
        <begin position="505"/>
        <end position="530"/>
    </location>
</feature>
<feature type="transmembrane region" description="Helical" evidence="6">
    <location>
        <begin position="43"/>
        <end position="71"/>
    </location>
</feature>
<evidence type="ECO:0000313" key="7">
    <source>
        <dbReference type="EMBL" id="GIY26521.1"/>
    </source>
</evidence>
<organism evidence="7 8">
    <name type="scientific">Caerostris darwini</name>
    <dbReference type="NCBI Taxonomy" id="1538125"/>
    <lineage>
        <taxon>Eukaryota</taxon>
        <taxon>Metazoa</taxon>
        <taxon>Ecdysozoa</taxon>
        <taxon>Arthropoda</taxon>
        <taxon>Chelicerata</taxon>
        <taxon>Arachnida</taxon>
        <taxon>Araneae</taxon>
        <taxon>Araneomorphae</taxon>
        <taxon>Entelegynae</taxon>
        <taxon>Araneoidea</taxon>
        <taxon>Araneidae</taxon>
        <taxon>Caerostris</taxon>
    </lineage>
</organism>
<evidence type="ECO:0000256" key="1">
    <source>
        <dbReference type="ARBA" id="ARBA00004141"/>
    </source>
</evidence>
<comment type="similarity">
    <text evidence="2">Belongs to the SLC13A/DASS transporter (TC 2.A.47) family. NADC subfamily.</text>
</comment>
<feature type="transmembrane region" description="Helical" evidence="6">
    <location>
        <begin position="254"/>
        <end position="277"/>
    </location>
</feature>
<dbReference type="Pfam" id="PF00939">
    <property type="entry name" value="Na_sulph_symp"/>
    <property type="match status" value="1"/>
</dbReference>
<feature type="transmembrane region" description="Helical" evidence="6">
    <location>
        <begin position="122"/>
        <end position="140"/>
    </location>
</feature>
<keyword evidence="5 6" id="KW-0472">Membrane</keyword>
<evidence type="ECO:0008006" key="9">
    <source>
        <dbReference type="Google" id="ProtNLM"/>
    </source>
</evidence>
<keyword evidence="3 6" id="KW-0812">Transmembrane</keyword>
<accession>A0AAV4S038</accession>
<dbReference type="AlphaFoldDB" id="A0AAV4S038"/>
<comment type="caution">
    <text evidence="7">The sequence shown here is derived from an EMBL/GenBank/DDBJ whole genome shotgun (WGS) entry which is preliminary data.</text>
</comment>
<sequence length="571" mass="63056">MSVWTIIRKNRKIVVYILSILILLVSLPLAISPHKESRCTFVMLIVASYWILEPVPIAVTALLPIVLFPMLGVANSSTICLTYMKESFMMFIGGLIVAIAVEDCKLHERIALKVLLLIGTEIKWLMMGFMMTTMVLSMWISNTATTAMMVPIVEAVVGKITMNANSEEIQLEERSSMTESKVYNLDEEGKSTEPNKIEDKSRCSVLKVAFLLSVCYSANIGGTGTLTGTGPNLVFKGMLEELHPESTEITFATWMMYNIPGMVLCVLIGWFYLWLVYIRCSKTNHNLQSKENIHGIISKRYDRLGPISNQERTVIVLFFILVLLWVFRDPKFIRGWSDVIGSDSKMGDSVAAIAVSFLLFYLPSNFRDLNSKPVLEWKTAQAKLPWGVILLLGGGFALAHGAEVSGLSKILGEKLTLLNVLPPGAVVAIICFMTAMLTEIASNTTTATILLPVLDQMALSIGVNPLYMMLPVSVVCSYAFMLPVATPPNAIAFENGNMNTLDMAYPGIVMNLICCAVQLFMLNTLGVVMFDIYDMPSWANYNGSTILPVNNITMGNLTSIESQLLNNTLLV</sequence>
<gene>
    <name evidence="7" type="primary">SLC13A5</name>
    <name evidence="7" type="ORF">CDAR_66321</name>
</gene>
<dbReference type="GO" id="GO:0015141">
    <property type="term" value="F:succinate transmembrane transporter activity"/>
    <property type="evidence" value="ECO:0007669"/>
    <property type="project" value="TreeGrafter"/>
</dbReference>
<feature type="transmembrane region" description="Helical" evidence="6">
    <location>
        <begin position="466"/>
        <end position="485"/>
    </location>
</feature>
<feature type="transmembrane region" description="Helical" evidence="6">
    <location>
        <begin position="83"/>
        <end position="101"/>
    </location>
</feature>
<dbReference type="InterPro" id="IPR001898">
    <property type="entry name" value="SLC13A/DASS"/>
</dbReference>
<evidence type="ECO:0000256" key="6">
    <source>
        <dbReference type="SAM" id="Phobius"/>
    </source>
</evidence>
<dbReference type="GO" id="GO:0005886">
    <property type="term" value="C:plasma membrane"/>
    <property type="evidence" value="ECO:0007669"/>
    <property type="project" value="TreeGrafter"/>
</dbReference>
<keyword evidence="8" id="KW-1185">Reference proteome</keyword>
<feature type="transmembrane region" description="Helical" evidence="6">
    <location>
        <begin position="384"/>
        <end position="405"/>
    </location>
</feature>
<evidence type="ECO:0000313" key="8">
    <source>
        <dbReference type="Proteomes" id="UP001054837"/>
    </source>
</evidence>
<proteinExistence type="inferred from homology"/>
<feature type="transmembrane region" description="Helical" evidence="6">
    <location>
        <begin position="13"/>
        <end position="31"/>
    </location>
</feature>
<evidence type="ECO:0000256" key="5">
    <source>
        <dbReference type="ARBA" id="ARBA00023136"/>
    </source>
</evidence>
<evidence type="ECO:0000256" key="3">
    <source>
        <dbReference type="ARBA" id="ARBA00022692"/>
    </source>
</evidence>
<feature type="transmembrane region" description="Helical" evidence="6">
    <location>
        <begin position="347"/>
        <end position="363"/>
    </location>
</feature>
<name>A0AAV4S038_9ARAC</name>
<dbReference type="GO" id="GO:0015137">
    <property type="term" value="F:citrate transmembrane transporter activity"/>
    <property type="evidence" value="ECO:0007669"/>
    <property type="project" value="TreeGrafter"/>
</dbReference>
<evidence type="ECO:0000256" key="4">
    <source>
        <dbReference type="ARBA" id="ARBA00022989"/>
    </source>
</evidence>
<protein>
    <recommendedName>
        <fullName evidence="9">Solute carrier family 13 member 5</fullName>
    </recommendedName>
</protein>
<dbReference type="PANTHER" id="PTHR10283:SF82">
    <property type="entry name" value="SOLUTE CARRIER FAMILY 13 MEMBER 2"/>
    <property type="match status" value="1"/>
</dbReference>
<dbReference type="CDD" id="cd01115">
    <property type="entry name" value="SLC13_permease"/>
    <property type="match status" value="1"/>
</dbReference>
<dbReference type="EMBL" id="BPLQ01006949">
    <property type="protein sequence ID" value="GIY26521.1"/>
    <property type="molecule type" value="Genomic_DNA"/>
</dbReference>
<keyword evidence="4 6" id="KW-1133">Transmembrane helix</keyword>
<dbReference type="PANTHER" id="PTHR10283">
    <property type="entry name" value="SOLUTE CARRIER FAMILY 13 MEMBER"/>
    <property type="match status" value="1"/>
</dbReference>
<feature type="transmembrane region" description="Helical" evidence="6">
    <location>
        <begin position="309"/>
        <end position="327"/>
    </location>
</feature>
<feature type="transmembrane region" description="Helical" evidence="6">
    <location>
        <begin position="425"/>
        <end position="454"/>
    </location>
</feature>
<comment type="subcellular location">
    <subcellularLocation>
        <location evidence="1">Membrane</location>
        <topology evidence="1">Multi-pass membrane protein</topology>
    </subcellularLocation>
</comment>